<name>A0A248LMI6_9NEIS</name>
<dbReference type="Proteomes" id="UP000197424">
    <property type="component" value="Chromosome"/>
</dbReference>
<feature type="transmembrane region" description="Helical" evidence="6">
    <location>
        <begin position="218"/>
        <end position="240"/>
    </location>
</feature>
<evidence type="ECO:0000313" key="7">
    <source>
        <dbReference type="EMBL" id="ASJ25664.1"/>
    </source>
</evidence>
<evidence type="ECO:0000256" key="2">
    <source>
        <dbReference type="ARBA" id="ARBA00022475"/>
    </source>
</evidence>
<feature type="transmembrane region" description="Helical" evidence="6">
    <location>
        <begin position="462"/>
        <end position="486"/>
    </location>
</feature>
<dbReference type="InterPro" id="IPR002797">
    <property type="entry name" value="Polysacc_synth"/>
</dbReference>
<keyword evidence="2" id="KW-1003">Cell membrane</keyword>
<sequence>MFRRNLIANYIGQGWVALMNLAFIPQYVKYLGIESYGLIGLLYLMQAWLVLLDMGMTPALGREMARFTAGAHSTQSIRDLLRSIELVALGVAISIAAGVWFASGWLAKNWLNAITLSVETISQAFTIIGLVIALRLIEGIYRSSILGLQRQVLFNVINSAMATFRNVGAVLILVWVSPTIEAFFLWQVLVSILTLLGLALATYRVLPKADRPARFSPLALQGIWNFAGGVMGITFLYLMLVQVDKIVLSKLLNLSEYGNYMLASAVAGALFMLCQPIAQAIFPRLNELHAQNDLSRFIKTYHQGAQLISVIMGSAAIVMIVFAEQIIKLWTQDEEIANNTATLVSLLALGNFLNGLMWIPNQAQLAHGWTSLAIRINIVAVLIIVPVIFWVAPRYGAEGAAWVWFCLNVGYVLIGTLFMYRRMLQNEMIRWYKDDLILPIGAALIAAMIIKKLIPSEHMPAFLQLLTIGGGSVVILLISGMSASIVREKMRVLISGSKFLSIG</sequence>
<keyword evidence="3 6" id="KW-0812">Transmembrane</keyword>
<dbReference type="Pfam" id="PF01943">
    <property type="entry name" value="Polysacc_synt"/>
    <property type="match status" value="1"/>
</dbReference>
<dbReference type="PANTHER" id="PTHR30250:SF26">
    <property type="entry name" value="PSMA PROTEIN"/>
    <property type="match status" value="1"/>
</dbReference>
<dbReference type="InterPro" id="IPR050833">
    <property type="entry name" value="Poly_Biosynth_Transport"/>
</dbReference>
<feature type="transmembrane region" description="Helical" evidence="6">
    <location>
        <begin position="80"/>
        <end position="101"/>
    </location>
</feature>
<evidence type="ECO:0000313" key="8">
    <source>
        <dbReference type="Proteomes" id="UP000197424"/>
    </source>
</evidence>
<feature type="transmembrane region" description="Helical" evidence="6">
    <location>
        <begin position="260"/>
        <end position="283"/>
    </location>
</feature>
<evidence type="ECO:0000256" key="6">
    <source>
        <dbReference type="SAM" id="Phobius"/>
    </source>
</evidence>
<evidence type="ECO:0000256" key="5">
    <source>
        <dbReference type="ARBA" id="ARBA00023136"/>
    </source>
</evidence>
<feature type="transmembrane region" description="Helical" evidence="6">
    <location>
        <begin position="40"/>
        <end position="60"/>
    </location>
</feature>
<reference evidence="8" key="1">
    <citation type="submission" date="2017-06" db="EMBL/GenBank/DDBJ databases">
        <title>Whole genome sequence of Laribacter hongkongensis LHGZ1.</title>
        <authorList>
            <person name="Chen D."/>
            <person name="Wu H."/>
            <person name="Chen J."/>
        </authorList>
    </citation>
    <scope>NUCLEOTIDE SEQUENCE [LARGE SCALE GENOMIC DNA]</scope>
    <source>
        <strain evidence="8">LHGZ1</strain>
    </source>
</reference>
<dbReference type="RefSeq" id="WP_088861428.1">
    <property type="nucleotide sequence ID" value="NZ_CP022115.1"/>
</dbReference>
<feature type="transmembrane region" description="Helical" evidence="6">
    <location>
        <begin position="304"/>
        <end position="323"/>
    </location>
</feature>
<feature type="transmembrane region" description="Helical" evidence="6">
    <location>
        <begin position="399"/>
        <end position="420"/>
    </location>
</feature>
<evidence type="ECO:0000256" key="1">
    <source>
        <dbReference type="ARBA" id="ARBA00004651"/>
    </source>
</evidence>
<evidence type="ECO:0000256" key="4">
    <source>
        <dbReference type="ARBA" id="ARBA00022989"/>
    </source>
</evidence>
<evidence type="ECO:0000256" key="3">
    <source>
        <dbReference type="ARBA" id="ARBA00022692"/>
    </source>
</evidence>
<dbReference type="EMBL" id="CP022115">
    <property type="protein sequence ID" value="ASJ25664.1"/>
    <property type="molecule type" value="Genomic_DNA"/>
</dbReference>
<dbReference type="AlphaFoldDB" id="A0A248LMI6"/>
<accession>A0A248LMI6</accession>
<proteinExistence type="predicted"/>
<feature type="transmembrane region" description="Helical" evidence="6">
    <location>
        <begin position="183"/>
        <end position="206"/>
    </location>
</feature>
<feature type="transmembrane region" description="Helical" evidence="6">
    <location>
        <begin position="432"/>
        <end position="450"/>
    </location>
</feature>
<keyword evidence="5 6" id="KW-0472">Membrane</keyword>
<feature type="transmembrane region" description="Helical" evidence="6">
    <location>
        <begin position="372"/>
        <end position="393"/>
    </location>
</feature>
<feature type="transmembrane region" description="Helical" evidence="6">
    <location>
        <begin position="153"/>
        <end position="177"/>
    </location>
</feature>
<protein>
    <submittedName>
        <fullName evidence="7">Polysaccharide biosynthesis protein</fullName>
    </submittedName>
</protein>
<comment type="subcellular location">
    <subcellularLocation>
        <location evidence="1">Cell membrane</location>
        <topology evidence="1">Multi-pass membrane protein</topology>
    </subcellularLocation>
</comment>
<gene>
    <name evidence="7" type="ORF">LHGZ1_2833</name>
</gene>
<feature type="transmembrane region" description="Helical" evidence="6">
    <location>
        <begin position="121"/>
        <end position="141"/>
    </location>
</feature>
<feature type="transmembrane region" description="Helical" evidence="6">
    <location>
        <begin position="7"/>
        <end position="28"/>
    </location>
</feature>
<keyword evidence="4 6" id="KW-1133">Transmembrane helix</keyword>
<feature type="transmembrane region" description="Helical" evidence="6">
    <location>
        <begin position="343"/>
        <end position="360"/>
    </location>
</feature>
<organism evidence="7 8">
    <name type="scientific">Laribacter hongkongensis</name>
    <dbReference type="NCBI Taxonomy" id="168471"/>
    <lineage>
        <taxon>Bacteria</taxon>
        <taxon>Pseudomonadati</taxon>
        <taxon>Pseudomonadota</taxon>
        <taxon>Betaproteobacteria</taxon>
        <taxon>Neisseriales</taxon>
        <taxon>Aquaspirillaceae</taxon>
        <taxon>Laribacter</taxon>
    </lineage>
</organism>
<dbReference type="GO" id="GO:0005886">
    <property type="term" value="C:plasma membrane"/>
    <property type="evidence" value="ECO:0007669"/>
    <property type="project" value="UniProtKB-SubCell"/>
</dbReference>
<dbReference type="PANTHER" id="PTHR30250">
    <property type="entry name" value="PST FAMILY PREDICTED COLANIC ACID TRANSPORTER"/>
    <property type="match status" value="1"/>
</dbReference>
<dbReference type="OrthoDB" id="653189at2"/>